<sequence>MARSLDQDRKDWHKSAGEFKDCRDIPKPVGTFLSLSEPL</sequence>
<protein>
    <submittedName>
        <fullName evidence="1">Uncharacterized protein</fullName>
    </submittedName>
</protein>
<proteinExistence type="predicted"/>
<evidence type="ECO:0000313" key="1">
    <source>
        <dbReference type="EMBL" id="GAJ04634.1"/>
    </source>
</evidence>
<dbReference type="AlphaFoldDB" id="X1TH90"/>
<dbReference type="EMBL" id="BARW01034277">
    <property type="protein sequence ID" value="GAJ04634.1"/>
    <property type="molecule type" value="Genomic_DNA"/>
</dbReference>
<comment type="caution">
    <text evidence="1">The sequence shown here is derived from an EMBL/GenBank/DDBJ whole genome shotgun (WGS) entry which is preliminary data.</text>
</comment>
<accession>X1TH90</accession>
<reference evidence="1" key="1">
    <citation type="journal article" date="2014" name="Front. Microbiol.">
        <title>High frequency of phylogenetically diverse reductive dehalogenase-homologous genes in deep subseafloor sedimentary metagenomes.</title>
        <authorList>
            <person name="Kawai M."/>
            <person name="Futagami T."/>
            <person name="Toyoda A."/>
            <person name="Takaki Y."/>
            <person name="Nishi S."/>
            <person name="Hori S."/>
            <person name="Arai W."/>
            <person name="Tsubouchi T."/>
            <person name="Morono Y."/>
            <person name="Uchiyama I."/>
            <person name="Ito T."/>
            <person name="Fujiyama A."/>
            <person name="Inagaki F."/>
            <person name="Takami H."/>
        </authorList>
    </citation>
    <scope>NUCLEOTIDE SEQUENCE</scope>
    <source>
        <strain evidence="1">Expedition CK06-06</strain>
    </source>
</reference>
<gene>
    <name evidence="1" type="ORF">S12H4_53760</name>
</gene>
<name>X1TH90_9ZZZZ</name>
<organism evidence="1">
    <name type="scientific">marine sediment metagenome</name>
    <dbReference type="NCBI Taxonomy" id="412755"/>
    <lineage>
        <taxon>unclassified sequences</taxon>
        <taxon>metagenomes</taxon>
        <taxon>ecological metagenomes</taxon>
    </lineage>
</organism>